<accession>A0AAV2Q5R7</accession>
<dbReference type="PANTHER" id="PTHR14871">
    <property type="entry name" value="DYNEIN REGULATORY COMPLEX PROTEIN 9"/>
    <property type="match status" value="1"/>
</dbReference>
<feature type="non-terminal residue" evidence="6">
    <location>
        <position position="214"/>
    </location>
</feature>
<evidence type="ECO:0000256" key="3">
    <source>
        <dbReference type="ARBA" id="ARBA00022490"/>
    </source>
</evidence>
<keyword evidence="4" id="KW-0206">Cytoskeleton</keyword>
<reference evidence="6 7" key="1">
    <citation type="submission" date="2024-05" db="EMBL/GenBank/DDBJ databases">
        <authorList>
            <person name="Wallberg A."/>
        </authorList>
    </citation>
    <scope>NUCLEOTIDE SEQUENCE [LARGE SCALE GENOMIC DNA]</scope>
</reference>
<dbReference type="AlphaFoldDB" id="A0AAV2Q5R7"/>
<dbReference type="Proteomes" id="UP001497623">
    <property type="component" value="Unassembled WGS sequence"/>
</dbReference>
<keyword evidence="3" id="KW-0963">Cytoplasm</keyword>
<evidence type="ECO:0000256" key="4">
    <source>
        <dbReference type="ARBA" id="ARBA00023212"/>
    </source>
</evidence>
<keyword evidence="7" id="KW-1185">Reference proteome</keyword>
<dbReference type="GO" id="GO:0005856">
    <property type="term" value="C:cytoskeleton"/>
    <property type="evidence" value="ECO:0007669"/>
    <property type="project" value="UniProtKB-SubCell"/>
</dbReference>
<dbReference type="GO" id="GO:0044782">
    <property type="term" value="P:cilium organization"/>
    <property type="evidence" value="ECO:0007669"/>
    <property type="project" value="TreeGrafter"/>
</dbReference>
<dbReference type="PANTHER" id="PTHR14871:SF1">
    <property type="entry name" value="DYNEIN REGULATORY COMPLEX PROTEIN 9"/>
    <property type="match status" value="1"/>
</dbReference>
<name>A0AAV2Q5R7_MEGNR</name>
<dbReference type="GO" id="GO:0005737">
    <property type="term" value="C:cytoplasm"/>
    <property type="evidence" value="ECO:0007669"/>
    <property type="project" value="TreeGrafter"/>
</dbReference>
<evidence type="ECO:0000256" key="2">
    <source>
        <dbReference type="ARBA" id="ARBA00004316"/>
    </source>
</evidence>
<feature type="non-terminal residue" evidence="6">
    <location>
        <position position="1"/>
    </location>
</feature>
<evidence type="ECO:0000313" key="7">
    <source>
        <dbReference type="Proteomes" id="UP001497623"/>
    </source>
</evidence>
<protein>
    <submittedName>
        <fullName evidence="6">Uncharacterized protein</fullName>
    </submittedName>
</protein>
<proteinExistence type="predicted"/>
<evidence type="ECO:0000256" key="1">
    <source>
        <dbReference type="ARBA" id="ARBA00004245"/>
    </source>
</evidence>
<sequence length="214" mass="25054">VPHVLPEDMAQLIALQSKKSAMRVALVKQLLPHRPPKVDVDETDLNAEVSEELIRDMMLRKVHDDLAYVEGIFSNLAQELRDENSFNNFCQTLDSEREDQRKKANFIALYQTQIWKTKYYEKSNRVQDLVREHRLVKADTARSIQEKDREISSMMAAVRDAKRLNPRWVDYEKKVAQVKLENTNFKIEQEQQEICDQITVIGREIPQEAHVHNA</sequence>
<organism evidence="6 7">
    <name type="scientific">Meganyctiphanes norvegica</name>
    <name type="common">Northern krill</name>
    <name type="synonym">Thysanopoda norvegica</name>
    <dbReference type="NCBI Taxonomy" id="48144"/>
    <lineage>
        <taxon>Eukaryota</taxon>
        <taxon>Metazoa</taxon>
        <taxon>Ecdysozoa</taxon>
        <taxon>Arthropoda</taxon>
        <taxon>Crustacea</taxon>
        <taxon>Multicrustacea</taxon>
        <taxon>Malacostraca</taxon>
        <taxon>Eumalacostraca</taxon>
        <taxon>Eucarida</taxon>
        <taxon>Euphausiacea</taxon>
        <taxon>Euphausiidae</taxon>
        <taxon>Meganyctiphanes</taxon>
    </lineage>
</organism>
<gene>
    <name evidence="6" type="ORF">MNOR_LOCUS7363</name>
</gene>
<evidence type="ECO:0000313" key="6">
    <source>
        <dbReference type="EMBL" id="CAL4068561.1"/>
    </source>
</evidence>
<dbReference type="GO" id="GO:0031514">
    <property type="term" value="C:motile cilium"/>
    <property type="evidence" value="ECO:0007669"/>
    <property type="project" value="TreeGrafter"/>
</dbReference>
<dbReference type="InterPro" id="IPR042618">
    <property type="entry name" value="IQCG"/>
</dbReference>
<comment type="subcellular location">
    <subcellularLocation>
        <location evidence="2">Cell projection</location>
    </subcellularLocation>
    <subcellularLocation>
        <location evidence="1">Cytoplasm</location>
        <location evidence="1">Cytoskeleton</location>
    </subcellularLocation>
</comment>
<evidence type="ECO:0000256" key="5">
    <source>
        <dbReference type="ARBA" id="ARBA00023273"/>
    </source>
</evidence>
<keyword evidence="5" id="KW-0966">Cell projection</keyword>
<comment type="caution">
    <text evidence="6">The sequence shown here is derived from an EMBL/GenBank/DDBJ whole genome shotgun (WGS) entry which is preliminary data.</text>
</comment>
<dbReference type="EMBL" id="CAXKWB010003219">
    <property type="protein sequence ID" value="CAL4068561.1"/>
    <property type="molecule type" value="Genomic_DNA"/>
</dbReference>